<gene>
    <name evidence="1" type="ORF">GCM10018781_47900</name>
</gene>
<dbReference type="InterPro" id="IPR036188">
    <property type="entry name" value="FAD/NAD-bd_sf"/>
</dbReference>
<dbReference type="EMBL" id="BNBO01000029">
    <property type="protein sequence ID" value="GHH76520.1"/>
    <property type="molecule type" value="Genomic_DNA"/>
</dbReference>
<dbReference type="PANTHER" id="PTHR10668">
    <property type="entry name" value="PHYTOENE DEHYDROGENASE"/>
    <property type="match status" value="1"/>
</dbReference>
<reference evidence="1" key="1">
    <citation type="journal article" date="2014" name="Int. J. Syst. Evol. Microbiol.">
        <title>Complete genome sequence of Corynebacterium casei LMG S-19264T (=DSM 44701T), isolated from a smear-ripened cheese.</title>
        <authorList>
            <consortium name="US DOE Joint Genome Institute (JGI-PGF)"/>
            <person name="Walter F."/>
            <person name="Albersmeier A."/>
            <person name="Kalinowski J."/>
            <person name="Ruckert C."/>
        </authorList>
    </citation>
    <scope>NUCLEOTIDE SEQUENCE</scope>
    <source>
        <strain evidence="1">JCM 4646</strain>
    </source>
</reference>
<dbReference type="AlphaFoldDB" id="A0A919G1V3"/>
<dbReference type="GeneID" id="95355164"/>
<evidence type="ECO:0000313" key="1">
    <source>
        <dbReference type="EMBL" id="GHH76520.1"/>
    </source>
</evidence>
<keyword evidence="2" id="KW-1185">Reference proteome</keyword>
<name>A0A919G1V3_9ACTN</name>
<dbReference type="RefSeq" id="WP_190212949.1">
    <property type="nucleotide sequence ID" value="NZ_BNBO01000029.1"/>
</dbReference>
<dbReference type="Pfam" id="PF13450">
    <property type="entry name" value="NAD_binding_8"/>
    <property type="match status" value="1"/>
</dbReference>
<organism evidence="1 2">
    <name type="scientific">Kitasatospora indigofera</name>
    <dbReference type="NCBI Taxonomy" id="67307"/>
    <lineage>
        <taxon>Bacteria</taxon>
        <taxon>Bacillati</taxon>
        <taxon>Actinomycetota</taxon>
        <taxon>Actinomycetes</taxon>
        <taxon>Kitasatosporales</taxon>
        <taxon>Streptomycetaceae</taxon>
        <taxon>Kitasatospora</taxon>
    </lineage>
</organism>
<dbReference type="Gene3D" id="3.50.50.60">
    <property type="entry name" value="FAD/NAD(P)-binding domain"/>
    <property type="match status" value="1"/>
</dbReference>
<evidence type="ECO:0000313" key="2">
    <source>
        <dbReference type="Proteomes" id="UP000617734"/>
    </source>
</evidence>
<reference evidence="1" key="2">
    <citation type="submission" date="2020-09" db="EMBL/GenBank/DDBJ databases">
        <authorList>
            <person name="Sun Q."/>
            <person name="Ohkuma M."/>
        </authorList>
    </citation>
    <scope>NUCLEOTIDE SEQUENCE</scope>
    <source>
        <strain evidence="1">JCM 4646</strain>
    </source>
</reference>
<protein>
    <submittedName>
        <fullName evidence="1">Dehydrogenase</fullName>
    </submittedName>
</protein>
<sequence length="479" mass="50288">MDAARTGEAIVVGSGPNGLAAALVLAREGIAVTVLEAEAEIGGGTRSGELTVPGLLHDHCSAVHPLGVGSPFLRSAGLEKYGVEWCRPEIDLAHPLDAAPAGVVVRPVGLTAAGLGADGPAWQRLFGPLTAGFDELAEDVLRPALRVPRHPLRTAGFGLRALRPADLTARRFCTDQARALFAGAAAHAMQPLNRPMTSAFALMLLTAGHRFGWPVARGGSRTVTDALAAALRELGGRIETGVRVRSLDELPPVATVMLDVAPGAAADICGELMPTRVRRAYRRWQYGPGAFKLDLAVEGGVPWTDEACRRAGTVHVGGTLEEIAFAEREVHAGRMPRRPFVLVSQQYLADPGRSAGDVHPVWVYAHVPHGYQGDATDTVLDQVERFAPGLRDRIVALAGRSPAGMERHNANYVGGDIGTGANTLRQTLLRPRAALDPYRTGVPGVYLCSAATPPGGGVHGMCGFNAARSALRGLGLAGR</sequence>
<proteinExistence type="predicted"/>
<accession>A0A919G1V3</accession>
<comment type="caution">
    <text evidence="1">The sequence shown here is derived from an EMBL/GenBank/DDBJ whole genome shotgun (WGS) entry which is preliminary data.</text>
</comment>
<dbReference type="SUPFAM" id="SSF51905">
    <property type="entry name" value="FAD/NAD(P)-binding domain"/>
    <property type="match status" value="1"/>
</dbReference>
<dbReference type="Proteomes" id="UP000617734">
    <property type="component" value="Unassembled WGS sequence"/>
</dbReference>
<dbReference type="PANTHER" id="PTHR10668:SF105">
    <property type="entry name" value="DEHYDROGENASE-RELATED"/>
    <property type="match status" value="1"/>
</dbReference>